<name>A0A9X3MZ01_9ACTN</name>
<dbReference type="PANTHER" id="PTHR43031">
    <property type="entry name" value="FAD-DEPENDENT OXIDOREDUCTASE"/>
    <property type="match status" value="1"/>
</dbReference>
<dbReference type="CDD" id="cd00158">
    <property type="entry name" value="RHOD"/>
    <property type="match status" value="1"/>
</dbReference>
<dbReference type="AlphaFoldDB" id="A0A9X3MZ01"/>
<accession>A0A9X3MZ01</accession>
<dbReference type="Gene3D" id="3.40.250.10">
    <property type="entry name" value="Rhodanese-like domain"/>
    <property type="match status" value="1"/>
</dbReference>
<sequence length="108" mass="11981">MDVSPERVAELQREGSIQLIDIREDYEWEAGRIPGARFLTMGELTAQAETIHRDTPVVFYCRVGGRSAMAANAFRRAGYDAYTMSGGLVEWAAQGRPLEPDDGHVADH</sequence>
<dbReference type="PROSITE" id="PS50206">
    <property type="entry name" value="RHODANESE_3"/>
    <property type="match status" value="1"/>
</dbReference>
<dbReference type="SMART" id="SM00450">
    <property type="entry name" value="RHOD"/>
    <property type="match status" value="1"/>
</dbReference>
<dbReference type="RefSeq" id="WP_270044643.1">
    <property type="nucleotide sequence ID" value="NZ_JAPDOD010000046.1"/>
</dbReference>
<proteinExistence type="predicted"/>
<keyword evidence="3" id="KW-1185">Reference proteome</keyword>
<dbReference type="Pfam" id="PF00581">
    <property type="entry name" value="Rhodanese"/>
    <property type="match status" value="1"/>
</dbReference>
<organism evidence="2 3">
    <name type="scientific">Solirubrobacter ginsenosidimutans</name>
    <dbReference type="NCBI Taxonomy" id="490573"/>
    <lineage>
        <taxon>Bacteria</taxon>
        <taxon>Bacillati</taxon>
        <taxon>Actinomycetota</taxon>
        <taxon>Thermoleophilia</taxon>
        <taxon>Solirubrobacterales</taxon>
        <taxon>Solirubrobacteraceae</taxon>
        <taxon>Solirubrobacter</taxon>
    </lineage>
</organism>
<protein>
    <submittedName>
        <fullName evidence="2">Rhodanese-like domain-containing protein</fullName>
    </submittedName>
</protein>
<evidence type="ECO:0000259" key="1">
    <source>
        <dbReference type="PROSITE" id="PS50206"/>
    </source>
</evidence>
<gene>
    <name evidence="2" type="ORF">OM076_34265</name>
</gene>
<dbReference type="EMBL" id="JAPDOD010000046">
    <property type="protein sequence ID" value="MDA0165385.1"/>
    <property type="molecule type" value="Genomic_DNA"/>
</dbReference>
<dbReference type="InterPro" id="IPR001763">
    <property type="entry name" value="Rhodanese-like_dom"/>
</dbReference>
<dbReference type="PANTHER" id="PTHR43031:SF16">
    <property type="entry name" value="OXIDOREDUCTASE"/>
    <property type="match status" value="1"/>
</dbReference>
<dbReference type="SUPFAM" id="SSF52821">
    <property type="entry name" value="Rhodanese/Cell cycle control phosphatase"/>
    <property type="match status" value="1"/>
</dbReference>
<comment type="caution">
    <text evidence="2">The sequence shown here is derived from an EMBL/GenBank/DDBJ whole genome shotgun (WGS) entry which is preliminary data.</text>
</comment>
<evidence type="ECO:0000313" key="2">
    <source>
        <dbReference type="EMBL" id="MDA0165385.1"/>
    </source>
</evidence>
<dbReference type="InterPro" id="IPR036873">
    <property type="entry name" value="Rhodanese-like_dom_sf"/>
</dbReference>
<reference evidence="2" key="1">
    <citation type="submission" date="2022-10" db="EMBL/GenBank/DDBJ databases">
        <title>The WGS of Solirubrobacter ginsenosidimutans DSM 21036.</title>
        <authorList>
            <person name="Jiang Z."/>
        </authorList>
    </citation>
    <scope>NUCLEOTIDE SEQUENCE</scope>
    <source>
        <strain evidence="2">DSM 21036</strain>
    </source>
</reference>
<feature type="domain" description="Rhodanese" evidence="1">
    <location>
        <begin position="13"/>
        <end position="100"/>
    </location>
</feature>
<evidence type="ECO:0000313" key="3">
    <source>
        <dbReference type="Proteomes" id="UP001149140"/>
    </source>
</evidence>
<dbReference type="Proteomes" id="UP001149140">
    <property type="component" value="Unassembled WGS sequence"/>
</dbReference>
<dbReference type="InterPro" id="IPR050229">
    <property type="entry name" value="GlpE_sulfurtransferase"/>
</dbReference>